<protein>
    <submittedName>
        <fullName evidence="3">Uncharacterized protein</fullName>
    </submittedName>
</protein>
<feature type="compositionally biased region" description="Basic residues" evidence="1">
    <location>
        <begin position="141"/>
        <end position="154"/>
    </location>
</feature>
<sequence length="154" mass="17736">MTDKDKAYENIRIDQKSGPQFASHIVKTRWPLTELTADYPTLSLTSIHNNNNNCNNNQFQKDINPEIFYDFFGDHSLSSSCNNGDTLGRRKDKKKKCFNEKYPKLESVLEDTGYIELKVSTSKESFPRRSLSSKGGDTKSLGRRKDKKKKCHNH</sequence>
<dbReference type="Proteomes" id="UP000887577">
    <property type="component" value="Unplaced"/>
</dbReference>
<reference evidence="3" key="1">
    <citation type="submission" date="2022-11" db="UniProtKB">
        <authorList>
            <consortium name="WormBaseParasite"/>
        </authorList>
    </citation>
    <scope>IDENTIFICATION</scope>
</reference>
<keyword evidence="2" id="KW-1185">Reference proteome</keyword>
<evidence type="ECO:0000256" key="1">
    <source>
        <dbReference type="SAM" id="MobiDB-lite"/>
    </source>
</evidence>
<accession>A0A914Y0H1</accession>
<name>A0A914Y0H1_9BILA</name>
<evidence type="ECO:0000313" key="2">
    <source>
        <dbReference type="Proteomes" id="UP000887577"/>
    </source>
</evidence>
<dbReference type="AlphaFoldDB" id="A0A914Y0H1"/>
<dbReference type="WBParaSite" id="PSU_v2.g12282.t1">
    <property type="protein sequence ID" value="PSU_v2.g12282.t1"/>
    <property type="gene ID" value="PSU_v2.g12282"/>
</dbReference>
<proteinExistence type="predicted"/>
<organism evidence="2 3">
    <name type="scientific">Panagrolaimus superbus</name>
    <dbReference type="NCBI Taxonomy" id="310955"/>
    <lineage>
        <taxon>Eukaryota</taxon>
        <taxon>Metazoa</taxon>
        <taxon>Ecdysozoa</taxon>
        <taxon>Nematoda</taxon>
        <taxon>Chromadorea</taxon>
        <taxon>Rhabditida</taxon>
        <taxon>Tylenchina</taxon>
        <taxon>Panagrolaimomorpha</taxon>
        <taxon>Panagrolaimoidea</taxon>
        <taxon>Panagrolaimidae</taxon>
        <taxon>Panagrolaimus</taxon>
    </lineage>
</organism>
<evidence type="ECO:0000313" key="3">
    <source>
        <dbReference type="WBParaSite" id="PSU_v2.g12282.t1"/>
    </source>
</evidence>
<feature type="region of interest" description="Disordered" evidence="1">
    <location>
        <begin position="122"/>
        <end position="154"/>
    </location>
</feature>
<feature type="compositionally biased region" description="Polar residues" evidence="1">
    <location>
        <begin position="122"/>
        <end position="135"/>
    </location>
</feature>